<evidence type="ECO:0000313" key="1">
    <source>
        <dbReference type="EMBL" id="SLM19195.1"/>
    </source>
</evidence>
<gene>
    <name evidence="1" type="ORF">SPIRO4BDMA_50710</name>
</gene>
<accession>A0A3P3XSB7</accession>
<dbReference type="AlphaFoldDB" id="A0A3P3XSB7"/>
<reference evidence="1" key="1">
    <citation type="submission" date="2017-02" db="EMBL/GenBank/DDBJ databases">
        <authorList>
            <person name="Regsiter A."/>
            <person name="William W."/>
        </authorList>
    </citation>
    <scope>NUCLEOTIDE SEQUENCE</scope>
    <source>
        <strain evidence="1">BdmA 4</strain>
    </source>
</reference>
<organism evidence="1">
    <name type="scientific">uncultured spirochete</name>
    <dbReference type="NCBI Taxonomy" id="156406"/>
    <lineage>
        <taxon>Bacteria</taxon>
        <taxon>Pseudomonadati</taxon>
        <taxon>Spirochaetota</taxon>
        <taxon>Spirochaetia</taxon>
        <taxon>Spirochaetales</taxon>
        <taxon>environmental samples</taxon>
    </lineage>
</organism>
<proteinExistence type="predicted"/>
<sequence>MNIALRILHLHRALHYVPIEKPAHFDETALAKLASQFGECLLVFQKSAFFTMTGDGPRVSGNPEPDAAYRIAAQETPSPAGMGGQNSAGGAPFGFLLAAGDYVFFQWHAWHETEKSARPSYAAMLEEVVREIWWQRLECEGPWFLRLVFEDDKVAVQALRALKKAP</sequence>
<name>A0A3P3XSB7_9SPIR</name>
<protein>
    <submittedName>
        <fullName evidence="1">Uncharacterized protein</fullName>
    </submittedName>
</protein>
<dbReference type="EMBL" id="FWDO01000005">
    <property type="protein sequence ID" value="SLM19195.1"/>
    <property type="molecule type" value="Genomic_DNA"/>
</dbReference>